<evidence type="ECO:0000256" key="3">
    <source>
        <dbReference type="SAM" id="SignalP"/>
    </source>
</evidence>
<keyword evidence="1 3" id="KW-0732">Signal</keyword>
<dbReference type="InterPro" id="IPR018247">
    <property type="entry name" value="EF_Hand_1_Ca_BS"/>
</dbReference>
<evidence type="ECO:0000313" key="5">
    <source>
        <dbReference type="EMBL" id="PSS22225.1"/>
    </source>
</evidence>
<dbReference type="GO" id="GO:0005509">
    <property type="term" value="F:calcium ion binding"/>
    <property type="evidence" value="ECO:0007669"/>
    <property type="project" value="InterPro"/>
</dbReference>
<dbReference type="OrthoDB" id="289247at2759"/>
<dbReference type="InterPro" id="IPR002048">
    <property type="entry name" value="EF_hand_dom"/>
</dbReference>
<dbReference type="InterPro" id="IPR040250">
    <property type="entry name" value="Nucleobindin"/>
</dbReference>
<sequence>MAIGQLLGFFGAALALASRATAHGNPHQKPLTVPADAPWAVRHMAEEHHIADFDAGAFFQLHDYDGSGGWEAAEILKTYGFEDPSLANVGSEKRDEVLREVLDLLDGDGDGVVQRGEWEAFTSQGKTLPDFGLGPGHHWDMETEYEIHHWERYHDENTKMEDLVHPEDIEHFKKHDELEDEEARVAALDKLAIVEQNIPRKFRRD</sequence>
<reference evidence="5 6" key="1">
    <citation type="journal article" date="2018" name="New Phytol.">
        <title>Comparative genomics and transcriptomics depict ericoid mycorrhizal fungi as versatile saprotrophs and plant mutualists.</title>
        <authorList>
            <person name="Martino E."/>
            <person name="Morin E."/>
            <person name="Grelet G.A."/>
            <person name="Kuo A."/>
            <person name="Kohler A."/>
            <person name="Daghino S."/>
            <person name="Barry K.W."/>
            <person name="Cichocki N."/>
            <person name="Clum A."/>
            <person name="Dockter R.B."/>
            <person name="Hainaut M."/>
            <person name="Kuo R.C."/>
            <person name="LaButti K."/>
            <person name="Lindahl B.D."/>
            <person name="Lindquist E.A."/>
            <person name="Lipzen A."/>
            <person name="Khouja H.R."/>
            <person name="Magnuson J."/>
            <person name="Murat C."/>
            <person name="Ohm R.A."/>
            <person name="Singer S.W."/>
            <person name="Spatafora J.W."/>
            <person name="Wang M."/>
            <person name="Veneault-Fourrey C."/>
            <person name="Henrissat B."/>
            <person name="Grigoriev I.V."/>
            <person name="Martin F.M."/>
            <person name="Perotto S."/>
        </authorList>
    </citation>
    <scope>NUCLEOTIDE SEQUENCE [LARGE SCALE GENOMIC DNA]</scope>
    <source>
        <strain evidence="5 6">ATCC 22711</strain>
    </source>
</reference>
<dbReference type="RefSeq" id="XP_024722380.1">
    <property type="nucleotide sequence ID" value="XM_024869172.1"/>
</dbReference>
<dbReference type="Gene3D" id="1.10.238.10">
    <property type="entry name" value="EF-hand"/>
    <property type="match status" value="1"/>
</dbReference>
<accession>A0A2T3B634</accession>
<dbReference type="GO" id="GO:0005793">
    <property type="term" value="C:endoplasmic reticulum-Golgi intermediate compartment"/>
    <property type="evidence" value="ECO:0007669"/>
    <property type="project" value="TreeGrafter"/>
</dbReference>
<dbReference type="PANTHER" id="PTHR19237:SF20">
    <property type="entry name" value="NUCLEOBINDIN 1"/>
    <property type="match status" value="1"/>
</dbReference>
<protein>
    <recommendedName>
        <fullName evidence="4">EF-hand domain-containing protein</fullName>
    </recommendedName>
</protein>
<evidence type="ECO:0000256" key="2">
    <source>
        <dbReference type="ARBA" id="ARBA00022837"/>
    </source>
</evidence>
<proteinExistence type="predicted"/>
<dbReference type="FunCoup" id="A0A2T3B634">
    <property type="interactions" value="30"/>
</dbReference>
<organism evidence="5 6">
    <name type="scientific">Amorphotheca resinae ATCC 22711</name>
    <dbReference type="NCBI Taxonomy" id="857342"/>
    <lineage>
        <taxon>Eukaryota</taxon>
        <taxon>Fungi</taxon>
        <taxon>Dikarya</taxon>
        <taxon>Ascomycota</taxon>
        <taxon>Pezizomycotina</taxon>
        <taxon>Leotiomycetes</taxon>
        <taxon>Helotiales</taxon>
        <taxon>Amorphothecaceae</taxon>
        <taxon>Amorphotheca</taxon>
    </lineage>
</organism>
<dbReference type="PROSITE" id="PS00018">
    <property type="entry name" value="EF_HAND_1"/>
    <property type="match status" value="1"/>
</dbReference>
<name>A0A2T3B634_AMORE</name>
<dbReference type="PROSITE" id="PS50222">
    <property type="entry name" value="EF_HAND_2"/>
    <property type="match status" value="1"/>
</dbReference>
<keyword evidence="6" id="KW-1185">Reference proteome</keyword>
<dbReference type="GeneID" id="36577253"/>
<dbReference type="AlphaFoldDB" id="A0A2T3B634"/>
<dbReference type="EMBL" id="KZ679009">
    <property type="protein sequence ID" value="PSS22225.1"/>
    <property type="molecule type" value="Genomic_DNA"/>
</dbReference>
<dbReference type="SUPFAM" id="SSF47473">
    <property type="entry name" value="EF-hand"/>
    <property type="match status" value="1"/>
</dbReference>
<dbReference type="PANTHER" id="PTHR19237">
    <property type="entry name" value="NUCLEOBINDIN"/>
    <property type="match status" value="1"/>
</dbReference>
<evidence type="ECO:0000256" key="1">
    <source>
        <dbReference type="ARBA" id="ARBA00022729"/>
    </source>
</evidence>
<evidence type="ECO:0000313" key="6">
    <source>
        <dbReference type="Proteomes" id="UP000241818"/>
    </source>
</evidence>
<feature type="chain" id="PRO_5015777858" description="EF-hand domain-containing protein" evidence="3">
    <location>
        <begin position="23"/>
        <end position="205"/>
    </location>
</feature>
<keyword evidence="2" id="KW-0106">Calcium</keyword>
<dbReference type="InParanoid" id="A0A2T3B634"/>
<feature type="signal peptide" evidence="3">
    <location>
        <begin position="1"/>
        <end position="22"/>
    </location>
</feature>
<evidence type="ECO:0000259" key="4">
    <source>
        <dbReference type="PROSITE" id="PS50222"/>
    </source>
</evidence>
<feature type="domain" description="EF-hand" evidence="4">
    <location>
        <begin position="93"/>
        <end position="128"/>
    </location>
</feature>
<dbReference type="Proteomes" id="UP000241818">
    <property type="component" value="Unassembled WGS sequence"/>
</dbReference>
<dbReference type="InterPro" id="IPR011992">
    <property type="entry name" value="EF-hand-dom_pair"/>
</dbReference>
<gene>
    <name evidence="5" type="ORF">M430DRAFT_65422</name>
</gene>